<dbReference type="InterPro" id="IPR021134">
    <property type="entry name" value="Bestrophin-like"/>
</dbReference>
<dbReference type="AlphaFoldDB" id="A0A016UG89"/>
<keyword evidence="6" id="KW-0407">Ion channel</keyword>
<dbReference type="OrthoDB" id="201595at2759"/>
<keyword evidence="6" id="KW-0813">Transport</keyword>
<name>A0A016UG89_9BILA</name>
<feature type="transmembrane region" description="Helical" evidence="6">
    <location>
        <begin position="336"/>
        <end position="352"/>
    </location>
</feature>
<comment type="caution">
    <text evidence="7">The sequence shown here is derived from an EMBL/GenBank/DDBJ whole genome shotgun (WGS) entry which is preliminary data.</text>
</comment>
<sequence length="443" mass="51923">MCVRNKVSMLCRCVRHSLRNCSVAPQMIVNGYRLVIREFTCSGCWLRYYRLSGALLFITGSEGCAMPYNYQYDMATSKATVVFKLLFRWRGSVWRAVYVEYFIWLAAYAILSCIYRFALNTEQQGKFEKFAEFCDKRLSYIPMNFMLGFFVTVVVNRWVTQFANLGMIDNIALFTSQLVKGNDDRGKNLRRNIVRYCVASQCLVFRDIHLGVRRRFPTLETMVAAGFLQKHELDKFLECKSRYAKYWLPFNWALHLLNVALEEKRLDGDIPRNAIAQEIRSFRTGLSLIWTYDWVPLPVMYPQLIFMAVHTYFFVCIFCRQFIITPTAANFTVVDLYFPIMSSLEFIFYVGWMKVAMELLNPFGEDDDDFDCNFLLDRNLTTIWFHLLDAYSEVSSRSETVVSGRPAVDSRFSSMNPRMPAVEYRRSSKLPLLIELYLLLLMR</sequence>
<accession>A0A016UG89</accession>
<dbReference type="PANTHER" id="PTHR10736:SF21">
    <property type="entry name" value="BESTROPHIN HOMOLOG"/>
    <property type="match status" value="1"/>
</dbReference>
<dbReference type="GO" id="GO:0005886">
    <property type="term" value="C:plasma membrane"/>
    <property type="evidence" value="ECO:0007669"/>
    <property type="project" value="UniProtKB-SubCell"/>
</dbReference>
<gene>
    <name evidence="7" type="primary">Acey_s0043.g807</name>
    <name evidence="7" type="synonym">Acey-C29F4.2</name>
    <name evidence="7" type="ORF">Y032_0043g807</name>
</gene>
<organism evidence="7 8">
    <name type="scientific">Ancylostoma ceylanicum</name>
    <dbReference type="NCBI Taxonomy" id="53326"/>
    <lineage>
        <taxon>Eukaryota</taxon>
        <taxon>Metazoa</taxon>
        <taxon>Ecdysozoa</taxon>
        <taxon>Nematoda</taxon>
        <taxon>Chromadorea</taxon>
        <taxon>Rhabditida</taxon>
        <taxon>Rhabditina</taxon>
        <taxon>Rhabditomorpha</taxon>
        <taxon>Strongyloidea</taxon>
        <taxon>Ancylostomatidae</taxon>
        <taxon>Ancylostomatinae</taxon>
        <taxon>Ancylostoma</taxon>
    </lineage>
</organism>
<evidence type="ECO:0000313" key="7">
    <source>
        <dbReference type="EMBL" id="EYC13598.1"/>
    </source>
</evidence>
<evidence type="ECO:0000256" key="1">
    <source>
        <dbReference type="ARBA" id="ARBA00004370"/>
    </source>
</evidence>
<evidence type="ECO:0000256" key="3">
    <source>
        <dbReference type="ARBA" id="ARBA00022989"/>
    </source>
</evidence>
<proteinExistence type="inferred from homology"/>
<feature type="transmembrane region" description="Helical" evidence="6">
    <location>
        <begin position="304"/>
        <end position="324"/>
    </location>
</feature>
<keyword evidence="3 6" id="KW-1133">Transmembrane helix</keyword>
<comment type="similarity">
    <text evidence="5 6">Belongs to the anion channel-forming bestrophin (TC 1.A.46) family. Calcium-sensitive chloride channel subfamily.</text>
</comment>
<dbReference type="PANTHER" id="PTHR10736">
    <property type="entry name" value="BESTROPHIN"/>
    <property type="match status" value="1"/>
</dbReference>
<dbReference type="Pfam" id="PF01062">
    <property type="entry name" value="Bestrophin"/>
    <property type="match status" value="1"/>
</dbReference>
<keyword evidence="6" id="KW-0406">Ion transport</keyword>
<keyword evidence="6" id="KW-1003">Cell membrane</keyword>
<keyword evidence="8" id="KW-1185">Reference proteome</keyword>
<feature type="transmembrane region" description="Helical" evidence="6">
    <location>
        <begin position="98"/>
        <end position="118"/>
    </location>
</feature>
<dbReference type="EMBL" id="JARK01001379">
    <property type="protein sequence ID" value="EYC13598.1"/>
    <property type="molecule type" value="Genomic_DNA"/>
</dbReference>
<keyword evidence="2 6" id="KW-0812">Transmembrane</keyword>
<keyword evidence="4 6" id="KW-0472">Membrane</keyword>
<dbReference type="InterPro" id="IPR000615">
    <property type="entry name" value="Bestrophin"/>
</dbReference>
<comment type="subcellular location">
    <subcellularLocation>
        <location evidence="6">Cell membrane</location>
        <topology evidence="6">Multi-pass membrane protein</topology>
    </subcellularLocation>
    <subcellularLocation>
        <location evidence="1">Membrane</location>
    </subcellularLocation>
</comment>
<evidence type="ECO:0000313" key="8">
    <source>
        <dbReference type="Proteomes" id="UP000024635"/>
    </source>
</evidence>
<keyword evidence="6" id="KW-0868">Chloride</keyword>
<protein>
    <recommendedName>
        <fullName evidence="6">Bestrophin homolog</fullName>
    </recommendedName>
</protein>
<evidence type="ECO:0000256" key="2">
    <source>
        <dbReference type="ARBA" id="ARBA00022692"/>
    </source>
</evidence>
<feature type="transmembrane region" description="Helical" evidence="6">
    <location>
        <begin position="138"/>
        <end position="159"/>
    </location>
</feature>
<reference evidence="8" key="1">
    <citation type="journal article" date="2015" name="Nat. Genet.">
        <title>The genome and transcriptome of the zoonotic hookworm Ancylostoma ceylanicum identify infection-specific gene families.</title>
        <authorList>
            <person name="Schwarz E.M."/>
            <person name="Hu Y."/>
            <person name="Antoshechkin I."/>
            <person name="Miller M.M."/>
            <person name="Sternberg P.W."/>
            <person name="Aroian R.V."/>
        </authorList>
    </citation>
    <scope>NUCLEOTIDE SEQUENCE</scope>
    <source>
        <strain evidence="8">HY135</strain>
    </source>
</reference>
<dbReference type="GO" id="GO:0034707">
    <property type="term" value="C:chloride channel complex"/>
    <property type="evidence" value="ECO:0007669"/>
    <property type="project" value="UniProtKB-KW"/>
</dbReference>
<dbReference type="Proteomes" id="UP000024635">
    <property type="component" value="Unassembled WGS sequence"/>
</dbReference>
<dbReference type="STRING" id="53326.A0A016UG89"/>
<keyword evidence="6" id="KW-0869">Chloride channel</keyword>
<evidence type="ECO:0000256" key="4">
    <source>
        <dbReference type="ARBA" id="ARBA00023136"/>
    </source>
</evidence>
<evidence type="ECO:0000256" key="6">
    <source>
        <dbReference type="RuleBase" id="RU363126"/>
    </source>
</evidence>
<dbReference type="GO" id="GO:0005254">
    <property type="term" value="F:chloride channel activity"/>
    <property type="evidence" value="ECO:0007669"/>
    <property type="project" value="UniProtKB-KW"/>
</dbReference>
<evidence type="ECO:0000256" key="5">
    <source>
        <dbReference type="ARBA" id="ARBA00034769"/>
    </source>
</evidence>
<comment type="function">
    <text evidence="6">Forms chloride channels.</text>
</comment>